<dbReference type="KEGG" id="dvi:6625190"/>
<sequence length="502" mass="58581">MTLFRRSQAQRHAAQINGALSDARLASRMANAKMGPNAPIRLQICDALIDLNNFELSDMELHDNARQFVGAKSSLFNKRLLVVEAIIKDVTGRAMSLFFLKNHKLIQQACDLYKASLIKDTRPMWKILRDQQKCDILSIPEIEEVLLSPLEKARRSRAFNVIHQTYLNDSWVDVVFMKELRKNPNLLLDQCKRSKRLLQILSVEKYDVVRQFIKMMHSRSPFYYVSYVKFLNKKMLEKNKEAYLYRIQYQTHRNMIADLKEIRKLRKEKNVKRLTGYVEKIMGDYYVRKTNRVMCWKFEFTNEVYNTLALALCEQYRVPKNFRYSSTSMYRLLLLPLDKAKEPVPFVFGDRSTYQDGSFIDPAAISSRKLITRLEKRIRFAKYSIEKCYLLHRIACIHLSQGRYDESCLNARKAIKETHNCNSLIWKFLGIMQKVKAYCMQKKVEKTREALEKAIPLCDALKNPPLINFLEVCVSCSVEDTAIKASLLLSQRPSGISTITSN</sequence>
<dbReference type="PANTHER" id="PTHR21391:SF0">
    <property type="entry name" value="AT04489P-RELATED"/>
    <property type="match status" value="1"/>
</dbReference>
<dbReference type="OrthoDB" id="7752111at2759"/>
<evidence type="ECO:0000313" key="2">
    <source>
        <dbReference type="Proteomes" id="UP000008792"/>
    </source>
</evidence>
<keyword evidence="2" id="KW-1185">Reference proteome</keyword>
<dbReference type="PANTHER" id="PTHR21391">
    <property type="entry name" value="AT04489P-RELATED"/>
    <property type="match status" value="1"/>
</dbReference>
<proteinExistence type="predicted"/>
<gene>
    <name evidence="1" type="primary">Dvir\GJ21410</name>
    <name evidence="1" type="ORF">Dvir_GJ21410</name>
</gene>
<dbReference type="AlphaFoldDB" id="B4LPZ3"/>
<organism evidence="1 2">
    <name type="scientific">Drosophila virilis</name>
    <name type="common">Fruit fly</name>
    <dbReference type="NCBI Taxonomy" id="7244"/>
    <lineage>
        <taxon>Eukaryota</taxon>
        <taxon>Metazoa</taxon>
        <taxon>Ecdysozoa</taxon>
        <taxon>Arthropoda</taxon>
        <taxon>Hexapoda</taxon>
        <taxon>Insecta</taxon>
        <taxon>Pterygota</taxon>
        <taxon>Neoptera</taxon>
        <taxon>Endopterygota</taxon>
        <taxon>Diptera</taxon>
        <taxon>Brachycera</taxon>
        <taxon>Muscomorpha</taxon>
        <taxon>Ephydroidea</taxon>
        <taxon>Drosophilidae</taxon>
        <taxon>Drosophila</taxon>
    </lineage>
</organism>
<evidence type="ECO:0000313" key="1">
    <source>
        <dbReference type="EMBL" id="EDW60316.2"/>
    </source>
</evidence>
<dbReference type="STRING" id="7244.B4LPZ3"/>
<accession>B4LPZ3</accession>
<dbReference type="HOGENOM" id="CLU_339884_0_0_1"/>
<reference evidence="1 2" key="1">
    <citation type="journal article" date="2007" name="Nature">
        <title>Evolution of genes and genomes on the Drosophila phylogeny.</title>
        <authorList>
            <consortium name="Drosophila 12 Genomes Consortium"/>
            <person name="Clark A.G."/>
            <person name="Eisen M.B."/>
            <person name="Smith D.R."/>
            <person name="Bergman C.M."/>
            <person name="Oliver B."/>
            <person name="Markow T.A."/>
            <person name="Kaufman T.C."/>
            <person name="Kellis M."/>
            <person name="Gelbart W."/>
            <person name="Iyer V.N."/>
            <person name="Pollard D.A."/>
            <person name="Sackton T.B."/>
            <person name="Larracuente A.M."/>
            <person name="Singh N.D."/>
            <person name="Abad J.P."/>
            <person name="Abt D.N."/>
            <person name="Adryan B."/>
            <person name="Aguade M."/>
            <person name="Akashi H."/>
            <person name="Anderson W.W."/>
            <person name="Aquadro C.F."/>
            <person name="Ardell D.H."/>
            <person name="Arguello R."/>
            <person name="Artieri C.G."/>
            <person name="Barbash D.A."/>
            <person name="Barker D."/>
            <person name="Barsanti P."/>
            <person name="Batterham P."/>
            <person name="Batzoglou S."/>
            <person name="Begun D."/>
            <person name="Bhutkar A."/>
            <person name="Blanco E."/>
            <person name="Bosak S.A."/>
            <person name="Bradley R.K."/>
            <person name="Brand A.D."/>
            <person name="Brent M.R."/>
            <person name="Brooks A.N."/>
            <person name="Brown R.H."/>
            <person name="Butlin R.K."/>
            <person name="Caggese C."/>
            <person name="Calvi B.R."/>
            <person name="Bernardo de Carvalho A."/>
            <person name="Caspi A."/>
            <person name="Castrezana S."/>
            <person name="Celniker S.E."/>
            <person name="Chang J.L."/>
            <person name="Chapple C."/>
            <person name="Chatterji S."/>
            <person name="Chinwalla A."/>
            <person name="Civetta A."/>
            <person name="Clifton S.W."/>
            <person name="Comeron J.M."/>
            <person name="Costello J.C."/>
            <person name="Coyne J.A."/>
            <person name="Daub J."/>
            <person name="David R.G."/>
            <person name="Delcher A.L."/>
            <person name="Delehaunty K."/>
            <person name="Do C.B."/>
            <person name="Ebling H."/>
            <person name="Edwards K."/>
            <person name="Eickbush T."/>
            <person name="Evans J.D."/>
            <person name="Filipski A."/>
            <person name="Findeiss S."/>
            <person name="Freyhult E."/>
            <person name="Fulton L."/>
            <person name="Fulton R."/>
            <person name="Garcia A.C."/>
            <person name="Gardiner A."/>
            <person name="Garfield D.A."/>
            <person name="Garvin B.E."/>
            <person name="Gibson G."/>
            <person name="Gilbert D."/>
            <person name="Gnerre S."/>
            <person name="Godfrey J."/>
            <person name="Good R."/>
            <person name="Gotea V."/>
            <person name="Gravely B."/>
            <person name="Greenberg A.J."/>
            <person name="Griffiths-Jones S."/>
            <person name="Gross S."/>
            <person name="Guigo R."/>
            <person name="Gustafson E.A."/>
            <person name="Haerty W."/>
            <person name="Hahn M.W."/>
            <person name="Halligan D.L."/>
            <person name="Halpern A.L."/>
            <person name="Halter G.M."/>
            <person name="Han M.V."/>
            <person name="Heger A."/>
            <person name="Hillier L."/>
            <person name="Hinrichs A.S."/>
            <person name="Holmes I."/>
            <person name="Hoskins R.A."/>
            <person name="Hubisz M.J."/>
            <person name="Hultmark D."/>
            <person name="Huntley M.A."/>
            <person name="Jaffe D.B."/>
            <person name="Jagadeeshan S."/>
            <person name="Jeck W.R."/>
            <person name="Johnson J."/>
            <person name="Jones C.D."/>
            <person name="Jordan W.C."/>
            <person name="Karpen G.H."/>
            <person name="Kataoka E."/>
            <person name="Keightley P.D."/>
            <person name="Kheradpour P."/>
            <person name="Kirkness E.F."/>
            <person name="Koerich L.B."/>
            <person name="Kristiansen K."/>
            <person name="Kudrna D."/>
            <person name="Kulathinal R.J."/>
            <person name="Kumar S."/>
            <person name="Kwok R."/>
            <person name="Lander E."/>
            <person name="Langley C.H."/>
            <person name="Lapoint R."/>
            <person name="Lazzaro B.P."/>
            <person name="Lee S.J."/>
            <person name="Levesque L."/>
            <person name="Li R."/>
            <person name="Lin C.F."/>
            <person name="Lin M.F."/>
            <person name="Lindblad-Toh K."/>
            <person name="Llopart A."/>
            <person name="Long M."/>
            <person name="Low L."/>
            <person name="Lozovsky E."/>
            <person name="Lu J."/>
            <person name="Luo M."/>
            <person name="Machado C.A."/>
            <person name="Makalowski W."/>
            <person name="Marzo M."/>
            <person name="Matsuda M."/>
            <person name="Matzkin L."/>
            <person name="McAllister B."/>
            <person name="McBride C.S."/>
            <person name="McKernan B."/>
            <person name="McKernan K."/>
            <person name="Mendez-Lago M."/>
            <person name="Minx P."/>
            <person name="Mollenhauer M.U."/>
            <person name="Montooth K."/>
            <person name="Mount S.M."/>
            <person name="Mu X."/>
            <person name="Myers E."/>
            <person name="Negre B."/>
            <person name="Newfeld S."/>
            <person name="Nielsen R."/>
            <person name="Noor M.A."/>
            <person name="O'Grady P."/>
            <person name="Pachter L."/>
            <person name="Papaceit M."/>
            <person name="Parisi M.J."/>
            <person name="Parisi M."/>
            <person name="Parts L."/>
            <person name="Pedersen J.S."/>
            <person name="Pesole G."/>
            <person name="Phillippy A.M."/>
            <person name="Ponting C.P."/>
            <person name="Pop M."/>
            <person name="Porcelli D."/>
            <person name="Powell J.R."/>
            <person name="Prohaska S."/>
            <person name="Pruitt K."/>
            <person name="Puig M."/>
            <person name="Quesneville H."/>
            <person name="Ram K.R."/>
            <person name="Rand D."/>
            <person name="Rasmussen M.D."/>
            <person name="Reed L.K."/>
            <person name="Reenan R."/>
            <person name="Reily A."/>
            <person name="Remington K.A."/>
            <person name="Rieger T.T."/>
            <person name="Ritchie M.G."/>
            <person name="Robin C."/>
            <person name="Rogers Y.H."/>
            <person name="Rohde C."/>
            <person name="Rozas J."/>
            <person name="Rubenfield M.J."/>
            <person name="Ruiz A."/>
            <person name="Russo S."/>
            <person name="Salzberg S.L."/>
            <person name="Sanchez-Gracia A."/>
            <person name="Saranga D.J."/>
            <person name="Sato H."/>
            <person name="Schaeffer S.W."/>
            <person name="Schatz M.C."/>
            <person name="Schlenke T."/>
            <person name="Schwartz R."/>
            <person name="Segarra C."/>
            <person name="Singh R.S."/>
            <person name="Sirot L."/>
            <person name="Sirota M."/>
            <person name="Sisneros N.B."/>
            <person name="Smith C.D."/>
            <person name="Smith T.F."/>
            <person name="Spieth J."/>
            <person name="Stage D.E."/>
            <person name="Stark A."/>
            <person name="Stephan W."/>
            <person name="Strausberg R.L."/>
            <person name="Strempel S."/>
            <person name="Sturgill D."/>
            <person name="Sutton G."/>
            <person name="Sutton G.G."/>
            <person name="Tao W."/>
            <person name="Teichmann S."/>
            <person name="Tobari Y.N."/>
            <person name="Tomimura Y."/>
            <person name="Tsolas J.M."/>
            <person name="Valente V.L."/>
            <person name="Venter E."/>
            <person name="Venter J.C."/>
            <person name="Vicario S."/>
            <person name="Vieira F.G."/>
            <person name="Vilella A.J."/>
            <person name="Villasante A."/>
            <person name="Walenz B."/>
            <person name="Wang J."/>
            <person name="Wasserman M."/>
            <person name="Watts T."/>
            <person name="Wilson D."/>
            <person name="Wilson R.K."/>
            <person name="Wing R.A."/>
            <person name="Wolfner M.F."/>
            <person name="Wong A."/>
            <person name="Wong G.K."/>
            <person name="Wu C.I."/>
            <person name="Wu G."/>
            <person name="Yamamoto D."/>
            <person name="Yang H.P."/>
            <person name="Yang S.P."/>
            <person name="Yorke J.A."/>
            <person name="Yoshida K."/>
            <person name="Zdobnov E."/>
            <person name="Zhang P."/>
            <person name="Zhang Y."/>
            <person name="Zimin A.V."/>
            <person name="Baldwin J."/>
            <person name="Abdouelleil A."/>
            <person name="Abdulkadir J."/>
            <person name="Abebe A."/>
            <person name="Abera B."/>
            <person name="Abreu J."/>
            <person name="Acer S.C."/>
            <person name="Aftuck L."/>
            <person name="Alexander A."/>
            <person name="An P."/>
            <person name="Anderson E."/>
            <person name="Anderson S."/>
            <person name="Arachi H."/>
            <person name="Azer M."/>
            <person name="Bachantsang P."/>
            <person name="Barry A."/>
            <person name="Bayul T."/>
            <person name="Berlin A."/>
            <person name="Bessette D."/>
            <person name="Bloom T."/>
            <person name="Blye J."/>
            <person name="Boguslavskiy L."/>
            <person name="Bonnet C."/>
            <person name="Boukhgalter B."/>
            <person name="Bourzgui I."/>
            <person name="Brown A."/>
            <person name="Cahill P."/>
            <person name="Channer S."/>
            <person name="Cheshatsang Y."/>
            <person name="Chuda L."/>
            <person name="Citroen M."/>
            <person name="Collymore A."/>
            <person name="Cooke P."/>
            <person name="Costello M."/>
            <person name="D'Aco K."/>
            <person name="Daza R."/>
            <person name="De Haan G."/>
            <person name="DeGray S."/>
            <person name="DeMaso C."/>
            <person name="Dhargay N."/>
            <person name="Dooley K."/>
            <person name="Dooley E."/>
            <person name="Doricent M."/>
            <person name="Dorje P."/>
            <person name="Dorjee K."/>
            <person name="Dupes A."/>
            <person name="Elong R."/>
            <person name="Falk J."/>
            <person name="Farina A."/>
            <person name="Faro S."/>
            <person name="Ferguson D."/>
            <person name="Fisher S."/>
            <person name="Foley C.D."/>
            <person name="Franke A."/>
            <person name="Friedrich D."/>
            <person name="Gadbois L."/>
            <person name="Gearin G."/>
            <person name="Gearin C.R."/>
            <person name="Giannoukos G."/>
            <person name="Goode T."/>
            <person name="Graham J."/>
            <person name="Grandbois E."/>
            <person name="Grewal S."/>
            <person name="Gyaltsen K."/>
            <person name="Hafez N."/>
            <person name="Hagos B."/>
            <person name="Hall J."/>
            <person name="Henson C."/>
            <person name="Hollinger A."/>
            <person name="Honan T."/>
            <person name="Huard M.D."/>
            <person name="Hughes L."/>
            <person name="Hurhula B."/>
            <person name="Husby M.E."/>
            <person name="Kamat A."/>
            <person name="Kanga B."/>
            <person name="Kashin S."/>
            <person name="Khazanovich D."/>
            <person name="Kisner P."/>
            <person name="Lance K."/>
            <person name="Lara M."/>
            <person name="Lee W."/>
            <person name="Lennon N."/>
            <person name="Letendre F."/>
            <person name="LeVine R."/>
            <person name="Lipovsky A."/>
            <person name="Liu X."/>
            <person name="Liu J."/>
            <person name="Liu S."/>
            <person name="Lokyitsang T."/>
            <person name="Lokyitsang Y."/>
            <person name="Lubonja R."/>
            <person name="Lui A."/>
            <person name="MacDonald P."/>
            <person name="Magnisalis V."/>
            <person name="Maru K."/>
            <person name="Matthews C."/>
            <person name="McCusker W."/>
            <person name="McDonough S."/>
            <person name="Mehta T."/>
            <person name="Meldrim J."/>
            <person name="Meneus L."/>
            <person name="Mihai O."/>
            <person name="Mihalev A."/>
            <person name="Mihova T."/>
            <person name="Mittelman R."/>
            <person name="Mlenga V."/>
            <person name="Montmayeur A."/>
            <person name="Mulrain L."/>
            <person name="Navidi A."/>
            <person name="Naylor J."/>
            <person name="Negash T."/>
            <person name="Nguyen T."/>
            <person name="Nguyen N."/>
            <person name="Nicol R."/>
            <person name="Norbu C."/>
            <person name="Norbu N."/>
            <person name="Novod N."/>
            <person name="O'Neill B."/>
            <person name="Osman S."/>
            <person name="Markiewicz E."/>
            <person name="Oyono O.L."/>
            <person name="Patti C."/>
            <person name="Phunkhang P."/>
            <person name="Pierre F."/>
            <person name="Priest M."/>
            <person name="Raghuraman S."/>
            <person name="Rege F."/>
            <person name="Reyes R."/>
            <person name="Rise C."/>
            <person name="Rogov P."/>
            <person name="Ross K."/>
            <person name="Ryan E."/>
            <person name="Settipalli S."/>
            <person name="Shea T."/>
            <person name="Sherpa N."/>
            <person name="Shi L."/>
            <person name="Shih D."/>
            <person name="Sparrow T."/>
            <person name="Spaulding J."/>
            <person name="Stalker J."/>
            <person name="Stange-Thomann N."/>
            <person name="Stavropoulos S."/>
            <person name="Stone C."/>
            <person name="Strader C."/>
            <person name="Tesfaye S."/>
            <person name="Thomson T."/>
            <person name="Thoulutsang Y."/>
            <person name="Thoulutsang D."/>
            <person name="Topham K."/>
            <person name="Topping I."/>
            <person name="Tsamla T."/>
            <person name="Vassiliev H."/>
            <person name="Vo A."/>
            <person name="Wangchuk T."/>
            <person name="Wangdi T."/>
            <person name="Weiand M."/>
            <person name="Wilkinson J."/>
            <person name="Wilson A."/>
            <person name="Yadav S."/>
            <person name="Young G."/>
            <person name="Yu Q."/>
            <person name="Zembek L."/>
            <person name="Zhong D."/>
            <person name="Zimmer A."/>
            <person name="Zwirko Z."/>
            <person name="Jaffe D.B."/>
            <person name="Alvarez P."/>
            <person name="Brockman W."/>
            <person name="Butler J."/>
            <person name="Chin C."/>
            <person name="Gnerre S."/>
            <person name="Grabherr M."/>
            <person name="Kleber M."/>
            <person name="Mauceli E."/>
            <person name="MacCallum I."/>
        </authorList>
    </citation>
    <scope>NUCLEOTIDE SEQUENCE [LARGE SCALE GENOMIC DNA]</scope>
    <source>
        <strain evidence="2">Tucson 15010-1051.87</strain>
    </source>
</reference>
<dbReference type="SUPFAM" id="SSF48452">
    <property type="entry name" value="TPR-like"/>
    <property type="match status" value="1"/>
</dbReference>
<protein>
    <submittedName>
        <fullName evidence="1">Uncharacterized protein</fullName>
    </submittedName>
</protein>
<dbReference type="eggNOG" id="ENOG502S15H">
    <property type="taxonomic scope" value="Eukaryota"/>
</dbReference>
<dbReference type="InParanoid" id="B4LPZ3"/>
<dbReference type="EMBL" id="CH940648">
    <property type="protein sequence ID" value="EDW60316.2"/>
    <property type="molecule type" value="Genomic_DNA"/>
</dbReference>
<dbReference type="InterPro" id="IPR011990">
    <property type="entry name" value="TPR-like_helical_dom_sf"/>
</dbReference>
<name>B4LPZ3_DROVI</name>
<dbReference type="Proteomes" id="UP000008792">
    <property type="component" value="Unassembled WGS sequence"/>
</dbReference>